<organism evidence="2 3">
    <name type="scientific">Peronospora belbahrii</name>
    <dbReference type="NCBI Taxonomy" id="622444"/>
    <lineage>
        <taxon>Eukaryota</taxon>
        <taxon>Sar</taxon>
        <taxon>Stramenopiles</taxon>
        <taxon>Oomycota</taxon>
        <taxon>Peronosporomycetes</taxon>
        <taxon>Peronosporales</taxon>
        <taxon>Peronosporaceae</taxon>
        <taxon>Peronospora</taxon>
    </lineage>
</organism>
<reference evidence="2 3" key="1">
    <citation type="submission" date="2021-11" db="EMBL/GenBank/DDBJ databases">
        <authorList>
            <person name="Islam A."/>
            <person name="Islam S."/>
            <person name="Flora M.S."/>
            <person name="Rahman M."/>
            <person name="Ziaur R.M."/>
            <person name="Epstein J.H."/>
            <person name="Hassan M."/>
            <person name="Klassen M."/>
            <person name="Woodard K."/>
            <person name="Webb A."/>
            <person name="Webby R.J."/>
            <person name="El Zowalaty M.E."/>
        </authorList>
    </citation>
    <scope>NUCLEOTIDE SEQUENCE [LARGE SCALE GENOMIC DNA]</scope>
    <source>
        <strain evidence="2">Pbs1</strain>
    </source>
</reference>
<dbReference type="EMBL" id="CAKLCB010000264">
    <property type="protein sequence ID" value="CAH0518629.1"/>
    <property type="molecule type" value="Genomic_DNA"/>
</dbReference>
<dbReference type="Proteomes" id="UP001158986">
    <property type="component" value="Unassembled WGS sequence"/>
</dbReference>
<dbReference type="PANTHER" id="PTHR14633">
    <property type="entry name" value="LITTLE ELONGATION COMPLEX SUBUNIT 2"/>
    <property type="match status" value="1"/>
</dbReference>
<proteinExistence type="predicted"/>
<name>A0ABN8D0M9_9STRA</name>
<sequence>MTMDMTSASTAFAVPRQLLLGHKRRAIACHDPKSSSFFTADDFDTYSIRGDGFESQLYGELETHRRTLVTTAKPLQWKHKSSMTIDMTKKRKHLMQLLFEAIQMKRIQAPEKLLAVFDNVRRRISRISVAEHDQYLQLQRSIYQAQQRGLPEELALSEDEAKQWQQMKKYAETEQVEFCSLMTRGLAAEAAFYETHVPLFAASWYNAMLTQCWNDIYRLYTRWFHPCMEIELPSRRVLNSSTSDLIKAKEVATRGICCTIDLTKLAAGQPLKSMTDESDGLALDAALPRHVISADAQAKQLMELYDCDIAISSSTLVTLFDSNTSSHFGHVPSGWGIPMKNRASALKSSSEKKRIYLDRPLPGSSPRTREKVAEAGRAALFSRFEVESVLEGSTGGRTVYFIWQLDEKRILVRSTTHVHMITPTLSPSADMPQDEQHKKEGTVPLSVFVKPDYHLLGVEEQLTTSERCRFWFHSWLRGGSTVLVVRVNPTKDTVSSWKTYLPASLIFGDKKDQCVPLELFDPSSKFKWLSMLFTGLVDLPVGNYLLRPKDACRPSTFEKRSSAIEVLMATAEPVAETGAIDLYSFMPKTCADGVANSSNATSVLPAWTLYDRIPYTFQTGMYCVPFFLDGVCPNVSQDETCDYIHLRLSEQRGSKELMKAKRWSFDHYTVMLKKASTHTKPHVWSRPRRALLKYAFCGEDKAPPVPLTASDLYTRLHCLKRSDECSLPHLTLHQILERLADDIRRKERGKRRVQKSEYRKQHK</sequence>
<feature type="domain" description="Little elongation complex subunit 2 C-terminal" evidence="1">
    <location>
        <begin position="398"/>
        <end position="549"/>
    </location>
</feature>
<keyword evidence="3" id="KW-1185">Reference proteome</keyword>
<dbReference type="PANTHER" id="PTHR14633:SF3">
    <property type="entry name" value="LITTLE ELONGATION COMPLEX SUBUNIT 2"/>
    <property type="match status" value="1"/>
</dbReference>
<evidence type="ECO:0000313" key="3">
    <source>
        <dbReference type="Proteomes" id="UP001158986"/>
    </source>
</evidence>
<dbReference type="Pfam" id="PF10505">
    <property type="entry name" value="NARG2_C"/>
    <property type="match status" value="1"/>
</dbReference>
<accession>A0ABN8D0M9</accession>
<evidence type="ECO:0000313" key="2">
    <source>
        <dbReference type="EMBL" id="CAH0518629.1"/>
    </source>
</evidence>
<dbReference type="InterPro" id="IPR019535">
    <property type="entry name" value="ICE2_C"/>
</dbReference>
<gene>
    <name evidence="2" type="ORF">PBS001_LOCUS5193</name>
</gene>
<evidence type="ECO:0000259" key="1">
    <source>
        <dbReference type="Pfam" id="PF10505"/>
    </source>
</evidence>
<protein>
    <recommendedName>
        <fullName evidence="1">Little elongation complex subunit 2 C-terminal domain-containing protein</fullName>
    </recommendedName>
</protein>
<comment type="caution">
    <text evidence="2">The sequence shown here is derived from an EMBL/GenBank/DDBJ whole genome shotgun (WGS) entry which is preliminary data.</text>
</comment>